<feature type="domain" description="BIG2" evidence="12">
    <location>
        <begin position="1547"/>
        <end position="1622"/>
    </location>
</feature>
<keyword evidence="3 10" id="KW-0812">Transmembrane</keyword>
<evidence type="ECO:0000256" key="6">
    <source>
        <dbReference type="ARBA" id="ARBA00023136"/>
    </source>
</evidence>
<evidence type="ECO:0000256" key="2">
    <source>
        <dbReference type="ARBA" id="ARBA00007313"/>
    </source>
</evidence>
<comment type="subcellular location">
    <subcellularLocation>
        <location evidence="1">Nucleus membrane</location>
        <topology evidence="1">Single-pass membrane protein</topology>
    </subcellularLocation>
</comment>
<dbReference type="InterPro" id="IPR055096">
    <property type="entry name" value="Ig_NUP210_1st"/>
</dbReference>
<feature type="signal peptide" evidence="11">
    <location>
        <begin position="1"/>
        <end position="20"/>
    </location>
</feature>
<feature type="domain" description="BIG2" evidence="12">
    <location>
        <begin position="471"/>
        <end position="547"/>
    </location>
</feature>
<sequence length="1946" mass="213429">MLPVAFFIISLLVIVEHTASHFSSGPHIADVNLLLPPKMTHPVEYRLQGSDGCFKWSWDHRDILSVLPEYNISSHCSTSARLKSIAPYSGQKETAVYATDVHSGIVIRCKVFIDNISRIQIFHNSIKLDLDGLATLRVRAFDSEDNVFSSLVGLQFMWRLMTKVDESPHHLVHVRLKDSPLSDCGGLCGDLDIQRKLEDSGVFSDLYVVKGIGIGHEDVSVNLLEPHLENMADQIGLTVAEAMSLEPPSPVFVLIGAVFQYCLKVIRGNIPQVVILPSPHHKWFVTNSSVAEVDAMMGLTHASSLGVTTVIVEDTRVANHIQVSSLNVVIPDSVCLFIRPLSISGDPVEGTKTISSATHWHIVSGRQYLIHLKVFSQGPDAQEIYITENDDIRLHDNKSEHWAIFLPSEDIVVKHGWRNSRILRAISPGWGDLIASLTYFSGRQEAKEVLKSVQEIIVCDQVTFSLDKVNGSSQAIVLPWAPAVYQEVELRAIGGCAKASNDFKWFSSDPATLSISTFGVVQAKKPGKATVRVVSIFDSFNYDEVVIEVAVPSSMTMLQTFPVETVVGSHLQAAITLKSSNGAYFYRCNAFHSSIRWKAGSESFLVVNATEEPPMLLQPVNVELYQEAFGPPCSWTYVYASSSGHTILHATLLKEYLQLDQSFHGPSILKASARIAAYQPLTVHQVVDGSQFGGYWLNLTNVEASSQLENLGKLYLVPGTSLDLMLLGGPERWDKGVDFIETVDILDDMHTLVKDGVHVHQISGGYQSLYRMLCQTLGTFKLAFKRGNLVGADHPLPAIAEATLSLTCSFPSSIVQMVDEPVNKYDAIRAGMLADRGLEKIRVTPITVANGRTVRVAAVGVDASAEVFANSSSLSLKWELSSCERLAYWDDSCESKRSRSCWERFLVLQNDSGECIVRASVAGFDDKMDSHLSAQLQSSKAVLTDAIRLQLVSTLRINPEFNLLLFNPDAKVNLSIIGGSCFWEPAVNDSQVVEVMQPSPSLHCLQLTLSPKGLGAALVTVYDIGLTPPVAASAVVQVADIDWIKIVSGEEISLMEGQSEYIGLMAGVNDGTTFDSQQFAYMKIQVFMKDQIVELVDSDDITYPGGRYVSAQRFKIVARDLGITNLYVSARQQSGQEVMSRPIKVEVYGPLRIYPHDIFLVPGASYVLAVKGGPTIGAYVEYSSLDDKIATVERSSGRLSAISPGNTTILSTAYGNGDVVICEAYGNVIVGVPSSAILSVQSEQLDVGREMPIYPSFPEGDLFSFYAICGRYNWSIDDNEVLSLYMAESLHGEKWFPLDGEDLRFIKVLHGRSAGQTNVAIAFKCDFVSTSYSESRVYEASRSLSVVPGLPLALGTPITWLLPPHYVTSGLLLSSLESKGNWDGRTHKRTITYSLLRSCGDKNEVWPKDGISIDGDRIKTTESNNLACIQAKDRTTGKMEIASCVRVAEVAQIRITNKEFPLRVIYLPISAELDLPISYFDALGNRFYEAHNVVPYFVNTDNHNIVSVGHTTNSSGNVRLKAVQHGRALVRASINNNPRKSDYILISVGAARIYPQNPILWQGTSVNFSIEGAGNQVSGHWHSANESVICVDMKLGRAEAVGSGSTQVFFDSPSTKLQTTVTVLLGNIISVDAPKKVLTNVPYPTEGYKFSVKFSDTYKEIEAVGKTKGVSYDCKVDPPFLGSAKPWVDPDTGNSYCLLFPQSPEHLTSSIPGSKDIKQYVFVSVNASSREASHVSGSASAVFVGGFSILELNESSMQLNLTPAFNKTIITIVGNTDVEVYVFDLDLIKVNLIHKEDFGIGGHAQYEVKALSTTRFNDSIAIVLPSNGQRVNIDVRYETGQRATKLEDIGPVWPTVVGVVALVALMVAICIFTFVVYKNSAPSVVAPATPRTAAAPVTPERTGPVSHELSPRTPPQPFVDYVRRTIDETPYYRREARRRFNPQHTY</sequence>
<accession>A0A2P2KNV2</accession>
<dbReference type="PANTHER" id="PTHR23019:SF0">
    <property type="entry name" value="NUCLEAR PORE MEMBRANE GLYCOPROTEIN 210"/>
    <property type="match status" value="1"/>
</dbReference>
<dbReference type="Pfam" id="PF22969">
    <property type="entry name" value="Ig_NUP210_2nd"/>
    <property type="match status" value="1"/>
</dbReference>
<feature type="transmembrane region" description="Helical" evidence="10">
    <location>
        <begin position="1852"/>
        <end position="1877"/>
    </location>
</feature>
<dbReference type="InterPro" id="IPR055097">
    <property type="entry name" value="Ig_NUP210_2nd"/>
</dbReference>
<feature type="compositionally biased region" description="Low complexity" evidence="9">
    <location>
        <begin position="1888"/>
        <end position="1899"/>
    </location>
</feature>
<evidence type="ECO:0000259" key="12">
    <source>
        <dbReference type="SMART" id="SM00635"/>
    </source>
</evidence>
<evidence type="ECO:0000256" key="8">
    <source>
        <dbReference type="ARBA" id="ARBA00023242"/>
    </source>
</evidence>
<dbReference type="InterPro" id="IPR045197">
    <property type="entry name" value="NUP210-like"/>
</dbReference>
<keyword evidence="8" id="KW-0539">Nucleus</keyword>
<proteinExistence type="inferred from homology"/>
<evidence type="ECO:0000313" key="13">
    <source>
        <dbReference type="EMBL" id="MBX07404.1"/>
    </source>
</evidence>
<dbReference type="InterPro" id="IPR008964">
    <property type="entry name" value="Invasin/intimin_cell_adhesion"/>
</dbReference>
<name>A0A2P2KNV2_RHIMU</name>
<evidence type="ECO:0000256" key="11">
    <source>
        <dbReference type="SAM" id="SignalP"/>
    </source>
</evidence>
<protein>
    <submittedName>
        <fullName evidence="13">Uncharacterized protein MANES_17G112100</fullName>
    </submittedName>
</protein>
<dbReference type="Pfam" id="PF24427">
    <property type="entry name" value="Ig_GP210_16th"/>
    <property type="match status" value="1"/>
</dbReference>
<dbReference type="SUPFAM" id="SSF49373">
    <property type="entry name" value="Invasin/intimin cell-adhesion fragments"/>
    <property type="match status" value="1"/>
</dbReference>
<dbReference type="SMART" id="SM00635">
    <property type="entry name" value="BID_2"/>
    <property type="match status" value="3"/>
</dbReference>
<evidence type="ECO:0000256" key="1">
    <source>
        <dbReference type="ARBA" id="ARBA00004590"/>
    </source>
</evidence>
<dbReference type="InterPro" id="IPR056233">
    <property type="entry name" value="Ig_GP210_16th"/>
</dbReference>
<dbReference type="Pfam" id="PF22962">
    <property type="entry name" value="Ig_NUP210_7th"/>
    <property type="match status" value="1"/>
</dbReference>
<comment type="similarity">
    <text evidence="2">Belongs to the NUP210 family.</text>
</comment>
<dbReference type="InterPro" id="IPR055099">
    <property type="entry name" value="Ig_NUP210_7th"/>
</dbReference>
<dbReference type="InterPro" id="IPR056232">
    <property type="entry name" value="Ig_GP210_15th"/>
</dbReference>
<reference evidence="13" key="1">
    <citation type="submission" date="2018-02" db="EMBL/GenBank/DDBJ databases">
        <title>Rhizophora mucronata_Transcriptome.</title>
        <authorList>
            <person name="Meera S.P."/>
            <person name="Sreeshan A."/>
            <person name="Augustine A."/>
        </authorList>
    </citation>
    <scope>NUCLEOTIDE SEQUENCE</scope>
    <source>
        <tissue evidence="13">Leaf</tissue>
    </source>
</reference>
<dbReference type="GO" id="GO:0031965">
    <property type="term" value="C:nuclear membrane"/>
    <property type="evidence" value="ECO:0007669"/>
    <property type="project" value="UniProtKB-SubCell"/>
</dbReference>
<keyword evidence="4 11" id="KW-0732">Signal</keyword>
<keyword evidence="7" id="KW-0325">Glycoprotein</keyword>
<dbReference type="Pfam" id="PF24425">
    <property type="entry name" value="Ig_GP210_15th"/>
    <property type="match status" value="1"/>
</dbReference>
<feature type="chain" id="PRO_5015182348" evidence="11">
    <location>
        <begin position="21"/>
        <end position="1946"/>
    </location>
</feature>
<organism evidence="13">
    <name type="scientific">Rhizophora mucronata</name>
    <name type="common">Asiatic mangrove</name>
    <dbReference type="NCBI Taxonomy" id="61149"/>
    <lineage>
        <taxon>Eukaryota</taxon>
        <taxon>Viridiplantae</taxon>
        <taxon>Streptophyta</taxon>
        <taxon>Embryophyta</taxon>
        <taxon>Tracheophyta</taxon>
        <taxon>Spermatophyta</taxon>
        <taxon>Magnoliopsida</taxon>
        <taxon>eudicotyledons</taxon>
        <taxon>Gunneridae</taxon>
        <taxon>Pentapetalae</taxon>
        <taxon>rosids</taxon>
        <taxon>fabids</taxon>
        <taxon>Malpighiales</taxon>
        <taxon>Rhizophoraceae</taxon>
        <taxon>Rhizophora</taxon>
    </lineage>
</organism>
<evidence type="ECO:0000256" key="10">
    <source>
        <dbReference type="SAM" id="Phobius"/>
    </source>
</evidence>
<evidence type="ECO:0000256" key="3">
    <source>
        <dbReference type="ARBA" id="ARBA00022692"/>
    </source>
</evidence>
<feature type="domain" description="BIG2" evidence="12">
    <location>
        <begin position="1147"/>
        <end position="1223"/>
    </location>
</feature>
<evidence type="ECO:0000256" key="9">
    <source>
        <dbReference type="SAM" id="MobiDB-lite"/>
    </source>
</evidence>
<dbReference type="Pfam" id="PF22967">
    <property type="entry name" value="Ig_NUP210_1st"/>
    <property type="match status" value="1"/>
</dbReference>
<dbReference type="Pfam" id="PF02368">
    <property type="entry name" value="Big_2"/>
    <property type="match status" value="2"/>
</dbReference>
<dbReference type="InterPro" id="IPR003343">
    <property type="entry name" value="Big_2"/>
</dbReference>
<dbReference type="Gene3D" id="2.60.40.1080">
    <property type="match status" value="1"/>
</dbReference>
<evidence type="ECO:0000256" key="7">
    <source>
        <dbReference type="ARBA" id="ARBA00023180"/>
    </source>
</evidence>
<dbReference type="PANTHER" id="PTHR23019">
    <property type="entry name" value="NUCLEAR PORE MEMBRANE GLYCOPROTEIN GP210-RELATED"/>
    <property type="match status" value="1"/>
</dbReference>
<keyword evidence="6 10" id="KW-0472">Membrane</keyword>
<feature type="region of interest" description="Disordered" evidence="9">
    <location>
        <begin position="1888"/>
        <end position="1918"/>
    </location>
</feature>
<keyword evidence="5 10" id="KW-1133">Transmembrane helix</keyword>
<evidence type="ECO:0000256" key="5">
    <source>
        <dbReference type="ARBA" id="ARBA00022989"/>
    </source>
</evidence>
<dbReference type="EMBL" id="GGEC01026920">
    <property type="protein sequence ID" value="MBX07404.1"/>
    <property type="molecule type" value="Transcribed_RNA"/>
</dbReference>
<evidence type="ECO:0000256" key="4">
    <source>
        <dbReference type="ARBA" id="ARBA00022729"/>
    </source>
</evidence>